<gene>
    <name evidence="4" type="ORF">ERS852480_02596</name>
    <name evidence="5" type="ORF">NCTC11224_04784</name>
</gene>
<protein>
    <submittedName>
        <fullName evidence="4">Sortase B. Cysteine peptidase. MEROPS family C60B</fullName>
    </submittedName>
</protein>
<accession>A0A174KGA2</accession>
<dbReference type="CDD" id="cd05826">
    <property type="entry name" value="Sortase_B"/>
    <property type="match status" value="1"/>
</dbReference>
<keyword evidence="3" id="KW-1133">Transmembrane helix</keyword>
<dbReference type="Pfam" id="PF04203">
    <property type="entry name" value="Sortase"/>
    <property type="match status" value="1"/>
</dbReference>
<keyword evidence="7" id="KW-1185">Reference proteome</keyword>
<dbReference type="Gene3D" id="2.40.260.10">
    <property type="entry name" value="Sortase"/>
    <property type="match status" value="1"/>
</dbReference>
<organism evidence="4 6">
    <name type="scientific">Enterocloster clostridioformis</name>
    <dbReference type="NCBI Taxonomy" id="1531"/>
    <lineage>
        <taxon>Bacteria</taxon>
        <taxon>Bacillati</taxon>
        <taxon>Bacillota</taxon>
        <taxon>Clostridia</taxon>
        <taxon>Lachnospirales</taxon>
        <taxon>Lachnospiraceae</taxon>
        <taxon>Enterocloster</taxon>
    </lineage>
</organism>
<dbReference type="GO" id="GO:0016787">
    <property type="term" value="F:hydrolase activity"/>
    <property type="evidence" value="ECO:0007669"/>
    <property type="project" value="UniProtKB-KW"/>
</dbReference>
<evidence type="ECO:0000313" key="7">
    <source>
        <dbReference type="Proteomes" id="UP000251853"/>
    </source>
</evidence>
<reference evidence="4 6" key="1">
    <citation type="submission" date="2015-09" db="EMBL/GenBank/DDBJ databases">
        <authorList>
            <consortium name="Pathogen Informatics"/>
        </authorList>
    </citation>
    <scope>NUCLEOTIDE SEQUENCE [LARGE SCALE GENOMIC DNA]</scope>
    <source>
        <strain evidence="4 6">2789STDY5834865</strain>
    </source>
</reference>
<feature type="transmembrane region" description="Helical" evidence="3">
    <location>
        <begin position="12"/>
        <end position="31"/>
    </location>
</feature>
<dbReference type="InterPro" id="IPR023365">
    <property type="entry name" value="Sortase_dom-sf"/>
</dbReference>
<dbReference type="EMBL" id="CZAB01000021">
    <property type="protein sequence ID" value="CUP08625.1"/>
    <property type="molecule type" value="Genomic_DNA"/>
</dbReference>
<keyword evidence="1" id="KW-0378">Hydrolase</keyword>
<dbReference type="InterPro" id="IPR005754">
    <property type="entry name" value="Sortase"/>
</dbReference>
<name>A0A174KGA2_9FIRM</name>
<dbReference type="Proteomes" id="UP000095512">
    <property type="component" value="Unassembled WGS sequence"/>
</dbReference>
<keyword evidence="3" id="KW-0812">Transmembrane</keyword>
<feature type="active site" description="Proton donor/acceptor" evidence="2">
    <location>
        <position position="150"/>
    </location>
</feature>
<proteinExistence type="predicted"/>
<evidence type="ECO:0000313" key="4">
    <source>
        <dbReference type="EMBL" id="CUP08625.1"/>
    </source>
</evidence>
<dbReference type="EMBL" id="UAVW01000018">
    <property type="protein sequence ID" value="SQB15700.1"/>
    <property type="molecule type" value="Genomic_DNA"/>
</dbReference>
<dbReference type="RefSeq" id="WP_022203376.1">
    <property type="nucleotide sequence ID" value="NZ_CATYWZ010000173.1"/>
</dbReference>
<dbReference type="InterPro" id="IPR009835">
    <property type="entry name" value="SrtB"/>
</dbReference>
<evidence type="ECO:0000256" key="2">
    <source>
        <dbReference type="PIRSR" id="PIRSR605754-1"/>
    </source>
</evidence>
<evidence type="ECO:0000256" key="3">
    <source>
        <dbReference type="SAM" id="Phobius"/>
    </source>
</evidence>
<evidence type="ECO:0000313" key="5">
    <source>
        <dbReference type="EMBL" id="SQB15700.1"/>
    </source>
</evidence>
<evidence type="ECO:0000256" key="1">
    <source>
        <dbReference type="ARBA" id="ARBA00022801"/>
    </source>
</evidence>
<feature type="active site" description="Acyl-thioester intermediate" evidence="2">
    <location>
        <position position="230"/>
    </location>
</feature>
<dbReference type="AlphaFoldDB" id="A0A174KGA2"/>
<evidence type="ECO:0000313" key="6">
    <source>
        <dbReference type="Proteomes" id="UP000095512"/>
    </source>
</evidence>
<reference evidence="5 7" key="2">
    <citation type="submission" date="2018-06" db="EMBL/GenBank/DDBJ databases">
        <authorList>
            <consortium name="Pathogen Informatics"/>
            <person name="Doyle S."/>
        </authorList>
    </citation>
    <scope>NUCLEOTIDE SEQUENCE [LARGE SCALE GENOMIC DNA]</scope>
    <source>
        <strain evidence="5 7">NCTC11224</strain>
    </source>
</reference>
<sequence length="265" mass="30085">MKDKKQGTGHTVLTLSILVVLGIFLVSAGLLCRSLYEYRKGEKEYGLLQRYAAKAPGREPESRSPYSLSAGEQEPMLAVDFEALKKLNPHIIAWIHIPGTPVSYPVTQGEDNSYYLNRTFSKAYNGAGCIFMDYRSSLPSEGGNTVLYGHNMKNGSMFGSLKRYWDNEYYREHSSFYLYTAEGEIFLCHITDRRRISAQTDFFSEMQDKEEEPGEDGKTDRDARVTLVTCVAGKNEERLAIEADAKKIFVYWQHKQIASALKNLI</sequence>
<keyword evidence="3" id="KW-0472">Membrane</keyword>
<dbReference type="SUPFAM" id="SSF63817">
    <property type="entry name" value="Sortase"/>
    <property type="match status" value="1"/>
</dbReference>
<dbReference type="Proteomes" id="UP000251853">
    <property type="component" value="Unassembled WGS sequence"/>
</dbReference>